<keyword evidence="2" id="KW-1185">Reference proteome</keyword>
<sequence>IEMDRQISTIVPQRKDHVQCHIAKESGSLDVEDTIQ</sequence>
<dbReference type="Proteomes" id="UP000005237">
    <property type="component" value="Unassembled WGS sequence"/>
</dbReference>
<protein>
    <submittedName>
        <fullName evidence="1">Uncharacterized protein</fullName>
    </submittedName>
</protein>
<reference evidence="2" key="1">
    <citation type="submission" date="2010-08" db="EMBL/GenBank/DDBJ databases">
        <authorList>
            <consortium name="Caenorhabditis japonica Sequencing Consortium"/>
            <person name="Wilson R.K."/>
        </authorList>
    </citation>
    <scope>NUCLEOTIDE SEQUENCE [LARGE SCALE GENOMIC DNA]</scope>
    <source>
        <strain evidence="2">DF5081</strain>
    </source>
</reference>
<organism evidence="1 2">
    <name type="scientific">Caenorhabditis japonica</name>
    <dbReference type="NCBI Taxonomy" id="281687"/>
    <lineage>
        <taxon>Eukaryota</taxon>
        <taxon>Metazoa</taxon>
        <taxon>Ecdysozoa</taxon>
        <taxon>Nematoda</taxon>
        <taxon>Chromadorea</taxon>
        <taxon>Rhabditida</taxon>
        <taxon>Rhabditina</taxon>
        <taxon>Rhabditomorpha</taxon>
        <taxon>Rhabditoidea</taxon>
        <taxon>Rhabditidae</taxon>
        <taxon>Peloderinae</taxon>
        <taxon>Caenorhabditis</taxon>
    </lineage>
</organism>
<dbReference type="EnsemblMetazoa" id="CJA32973.1">
    <property type="protein sequence ID" value="CJA32973.1"/>
    <property type="gene ID" value="WBGene00208820"/>
</dbReference>
<evidence type="ECO:0000313" key="1">
    <source>
        <dbReference type="EnsemblMetazoa" id="CJA32973.1"/>
    </source>
</evidence>
<accession>A0A8R1IFW4</accession>
<proteinExistence type="predicted"/>
<dbReference type="AlphaFoldDB" id="A0A8R1IFW4"/>
<evidence type="ECO:0000313" key="2">
    <source>
        <dbReference type="Proteomes" id="UP000005237"/>
    </source>
</evidence>
<reference evidence="1" key="2">
    <citation type="submission" date="2022-06" db="UniProtKB">
        <authorList>
            <consortium name="EnsemblMetazoa"/>
        </authorList>
    </citation>
    <scope>IDENTIFICATION</scope>
    <source>
        <strain evidence="1">DF5081</strain>
    </source>
</reference>
<name>A0A8R1IFW4_CAEJA</name>